<dbReference type="Proteomes" id="UP000224130">
    <property type="component" value="Unassembled WGS sequence"/>
</dbReference>
<dbReference type="InterPro" id="IPR029057">
    <property type="entry name" value="PRTase-like"/>
</dbReference>
<gene>
    <name evidence="2" type="ORF">ATJ88_2042</name>
</gene>
<dbReference type="Gene3D" id="3.40.50.2020">
    <property type="match status" value="1"/>
</dbReference>
<proteinExistence type="predicted"/>
<comment type="caution">
    <text evidence="2">The sequence shown here is derived from an EMBL/GenBank/DDBJ whole genome shotgun (WGS) entry which is preliminary data.</text>
</comment>
<evidence type="ECO:0000259" key="1">
    <source>
        <dbReference type="PROSITE" id="PS50206"/>
    </source>
</evidence>
<evidence type="ECO:0000313" key="2">
    <source>
        <dbReference type="EMBL" id="PFG43356.1"/>
    </source>
</evidence>
<accession>A0A2A9EXS0</accession>
<reference evidence="2 3" key="1">
    <citation type="submission" date="2017-10" db="EMBL/GenBank/DDBJ databases">
        <title>Sequencing the genomes of 1000 actinobacteria strains.</title>
        <authorList>
            <person name="Klenk H.-P."/>
        </authorList>
    </citation>
    <scope>NUCLEOTIDE SEQUENCE [LARGE SCALE GENOMIC DNA]</scope>
    <source>
        <strain evidence="2 3">DSM 21863</strain>
    </source>
</reference>
<protein>
    <recommendedName>
        <fullName evidence="1">Rhodanese domain-containing protein</fullName>
    </recommendedName>
</protein>
<dbReference type="PROSITE" id="PS50206">
    <property type="entry name" value="RHODANESE_3"/>
    <property type="match status" value="1"/>
</dbReference>
<dbReference type="InterPro" id="IPR000836">
    <property type="entry name" value="PRTase_dom"/>
</dbReference>
<evidence type="ECO:0000313" key="3">
    <source>
        <dbReference type="Proteomes" id="UP000224130"/>
    </source>
</evidence>
<organism evidence="2 3">
    <name type="scientific">Isoptericola jiangsuensis</name>
    <dbReference type="NCBI Taxonomy" id="548579"/>
    <lineage>
        <taxon>Bacteria</taxon>
        <taxon>Bacillati</taxon>
        <taxon>Actinomycetota</taxon>
        <taxon>Actinomycetes</taxon>
        <taxon>Micrococcales</taxon>
        <taxon>Promicromonosporaceae</taxon>
        <taxon>Isoptericola</taxon>
    </lineage>
</organism>
<dbReference type="EMBL" id="PDJJ01000001">
    <property type="protein sequence ID" value="PFG43356.1"/>
    <property type="molecule type" value="Genomic_DNA"/>
</dbReference>
<dbReference type="InterPro" id="IPR001763">
    <property type="entry name" value="Rhodanese-like_dom"/>
</dbReference>
<keyword evidence="3" id="KW-1185">Reference proteome</keyword>
<dbReference type="CDD" id="cd06223">
    <property type="entry name" value="PRTases_typeI"/>
    <property type="match status" value="1"/>
</dbReference>
<name>A0A2A9EXS0_9MICO</name>
<feature type="domain" description="Rhodanese" evidence="1">
    <location>
        <begin position="188"/>
        <end position="236"/>
    </location>
</feature>
<dbReference type="AlphaFoldDB" id="A0A2A9EXS0"/>
<dbReference type="SUPFAM" id="SSF53271">
    <property type="entry name" value="PRTase-like"/>
    <property type="match status" value="1"/>
</dbReference>
<sequence>MMRELPASVVPVGQALAANAGGYLRNVLRISGVTCSACGTPTGGYATCYPCKQQRDSGLPLADRVTSMVYAVKPSASMRDQMYTAMFGYKAATPQLTHTNVVRSLLALAILGHVDCDLRLAGMSHFRWTTVAGTQHVGEHPLHRLIAGEPGTVLSPLFVSGYELETKLRAGATKQRDIRPENVEVVGGIAPDTHVAVYDDSWVTGGSAQSVAVALKQAGARSVSILTVARVLGPEYSPNAEFLRSEHARRDFDYRVCPWTGADCP</sequence>